<dbReference type="FunFam" id="3.40.50.1820:FF:000089">
    <property type="entry name" value="Alpha/beta hydrolase"/>
    <property type="match status" value="1"/>
</dbReference>
<reference evidence="4 5" key="1">
    <citation type="submission" date="2014-07" db="EMBL/GenBank/DDBJ databases">
        <title>Genome Sequence of Rhodococcus opacus Strain R7, a Biodegrader of Mono- and Polycyclic Aromatic Hydrocarbons.</title>
        <authorList>
            <person name="Di Gennaro P."/>
            <person name="Zampolli J."/>
            <person name="Presti I."/>
            <person name="Cappelletti M."/>
            <person name="D'Ursi P."/>
            <person name="Orro A."/>
            <person name="Mezzelani A."/>
            <person name="Milanesi L."/>
        </authorList>
    </citation>
    <scope>NUCLEOTIDE SEQUENCE [LARGE SCALE GENOMIC DNA]</scope>
    <source>
        <strain evidence="4 5">R7</strain>
    </source>
</reference>
<comment type="similarity">
    <text evidence="1">Belongs to the 'GDXG' lipolytic enzyme family.</text>
</comment>
<dbReference type="InterPro" id="IPR050300">
    <property type="entry name" value="GDXG_lipolytic_enzyme"/>
</dbReference>
<dbReference type="PROSITE" id="PS00122">
    <property type="entry name" value="CARBOXYLESTERASE_B_1"/>
    <property type="match status" value="1"/>
</dbReference>
<dbReference type="InterPro" id="IPR029058">
    <property type="entry name" value="AB_hydrolase_fold"/>
</dbReference>
<dbReference type="RefSeq" id="WP_128638339.1">
    <property type="nucleotide sequence ID" value="NZ_CP008947.1"/>
</dbReference>
<dbReference type="InterPro" id="IPR019826">
    <property type="entry name" value="Carboxylesterase_B_AS"/>
</dbReference>
<dbReference type="PANTHER" id="PTHR48081:SF8">
    <property type="entry name" value="ALPHA_BETA HYDROLASE FOLD-3 DOMAIN-CONTAINING PROTEIN-RELATED"/>
    <property type="match status" value="1"/>
</dbReference>
<evidence type="ECO:0000313" key="5">
    <source>
        <dbReference type="Proteomes" id="UP000028488"/>
    </source>
</evidence>
<dbReference type="Pfam" id="PF07859">
    <property type="entry name" value="Abhydrolase_3"/>
    <property type="match status" value="1"/>
</dbReference>
<accession>A0A076ECL5</accession>
<dbReference type="EMBL" id="CP008947">
    <property type="protein sequence ID" value="AII03316.1"/>
    <property type="molecule type" value="Genomic_DNA"/>
</dbReference>
<protein>
    <submittedName>
        <fullName evidence="4">Esterase</fullName>
    </submittedName>
</protein>
<dbReference type="PANTHER" id="PTHR48081">
    <property type="entry name" value="AB HYDROLASE SUPERFAMILY PROTEIN C4A8.06C"/>
    <property type="match status" value="1"/>
</dbReference>
<dbReference type="eggNOG" id="COG0657">
    <property type="taxonomic scope" value="Bacteria"/>
</dbReference>
<dbReference type="AlphaFoldDB" id="A0A076ECL5"/>
<dbReference type="Gene3D" id="3.40.50.1820">
    <property type="entry name" value="alpha/beta hydrolase"/>
    <property type="match status" value="1"/>
</dbReference>
<keyword evidence="2" id="KW-0378">Hydrolase</keyword>
<gene>
    <name evidence="4" type="ORF">EP51_01090</name>
</gene>
<dbReference type="SUPFAM" id="SSF53474">
    <property type="entry name" value="alpha/beta-Hydrolases"/>
    <property type="match status" value="1"/>
</dbReference>
<evidence type="ECO:0000256" key="2">
    <source>
        <dbReference type="ARBA" id="ARBA00022801"/>
    </source>
</evidence>
<evidence type="ECO:0000259" key="3">
    <source>
        <dbReference type="Pfam" id="PF07859"/>
    </source>
</evidence>
<evidence type="ECO:0000256" key="1">
    <source>
        <dbReference type="ARBA" id="ARBA00010515"/>
    </source>
</evidence>
<evidence type="ECO:0000313" key="4">
    <source>
        <dbReference type="EMBL" id="AII03316.1"/>
    </source>
</evidence>
<dbReference type="Proteomes" id="UP000028488">
    <property type="component" value="Chromosome"/>
</dbReference>
<organism evidence="4 5">
    <name type="scientific">Rhodococcus opacus</name>
    <name type="common">Nocardia opaca</name>
    <dbReference type="NCBI Taxonomy" id="37919"/>
    <lineage>
        <taxon>Bacteria</taxon>
        <taxon>Bacillati</taxon>
        <taxon>Actinomycetota</taxon>
        <taxon>Actinomycetes</taxon>
        <taxon>Mycobacteriales</taxon>
        <taxon>Nocardiaceae</taxon>
        <taxon>Rhodococcus</taxon>
    </lineage>
</organism>
<dbReference type="InterPro" id="IPR013094">
    <property type="entry name" value="AB_hydrolase_3"/>
</dbReference>
<feature type="domain" description="Alpha/beta hydrolase fold-3" evidence="3">
    <location>
        <begin position="78"/>
        <end position="283"/>
    </location>
</feature>
<proteinExistence type="inferred from homology"/>
<name>A0A076ECL5_RHOOP</name>
<sequence>MALDPAVKNLIDTLNEQGLKSFEQMSIAEVRGVVESFSDLQAPNAVVARVVDTVYPGPGGDQAVRVYIPESETPLPIVVYIHGGGWVAGSLDVTEQPCRALAADAKVIVAALSYRLAPEHKFPAAPEDAFAALNWVVEHAADFGGDGTRVAVMGDSAGGNLAAVTALRARDTGAPALRAQVLIYPVIDGTARFPSREENAEGYLVTTAAIDWFWEQYLATPEDAENPYASPAKAADLAGLPSTLLLLNEYEVTRDEGVDYGRRMADQGVPVQVELYEGLVHAVYWMTGAIPRSAELHGAVVEFLGKQFSD</sequence>
<dbReference type="GO" id="GO:0016787">
    <property type="term" value="F:hydrolase activity"/>
    <property type="evidence" value="ECO:0007669"/>
    <property type="project" value="UniProtKB-KW"/>
</dbReference>